<dbReference type="EMBL" id="JBBPBM010000023">
    <property type="protein sequence ID" value="KAK8546578.1"/>
    <property type="molecule type" value="Genomic_DNA"/>
</dbReference>
<name>A0ABR2DUG8_9ROSI</name>
<proteinExistence type="predicted"/>
<sequence length="149" mass="16894">MIEGLDASFKGLPRPLKDKVHANSDEPIQDLCGQPKRTVQKDVTNVDSNRKDYNVKETETVWTSGVRMAAPTVTRKLRHASAIGRDLPLTLHRWWMQKLNAETLCTAPRFVEDTAKPTIVKLAFVYAGLSLLSTKFRIKLLLLQYCINE</sequence>
<accession>A0ABR2DUG8</accession>
<reference evidence="1 2" key="1">
    <citation type="journal article" date="2024" name="G3 (Bethesda)">
        <title>Genome assembly of Hibiscus sabdariffa L. provides insights into metabolisms of medicinal natural products.</title>
        <authorList>
            <person name="Kim T."/>
        </authorList>
    </citation>
    <scope>NUCLEOTIDE SEQUENCE [LARGE SCALE GENOMIC DNA]</scope>
    <source>
        <strain evidence="1">TK-2024</strain>
        <tissue evidence="1">Old leaves</tissue>
    </source>
</reference>
<comment type="caution">
    <text evidence="1">The sequence shown here is derived from an EMBL/GenBank/DDBJ whole genome shotgun (WGS) entry which is preliminary data.</text>
</comment>
<gene>
    <name evidence="1" type="ORF">V6N12_027355</name>
</gene>
<evidence type="ECO:0000313" key="1">
    <source>
        <dbReference type="EMBL" id="KAK8546578.1"/>
    </source>
</evidence>
<dbReference type="Proteomes" id="UP001472677">
    <property type="component" value="Unassembled WGS sequence"/>
</dbReference>
<protein>
    <submittedName>
        <fullName evidence="1">Uncharacterized protein</fullName>
    </submittedName>
</protein>
<keyword evidence="2" id="KW-1185">Reference proteome</keyword>
<evidence type="ECO:0000313" key="2">
    <source>
        <dbReference type="Proteomes" id="UP001472677"/>
    </source>
</evidence>
<organism evidence="1 2">
    <name type="scientific">Hibiscus sabdariffa</name>
    <name type="common">roselle</name>
    <dbReference type="NCBI Taxonomy" id="183260"/>
    <lineage>
        <taxon>Eukaryota</taxon>
        <taxon>Viridiplantae</taxon>
        <taxon>Streptophyta</taxon>
        <taxon>Embryophyta</taxon>
        <taxon>Tracheophyta</taxon>
        <taxon>Spermatophyta</taxon>
        <taxon>Magnoliopsida</taxon>
        <taxon>eudicotyledons</taxon>
        <taxon>Gunneridae</taxon>
        <taxon>Pentapetalae</taxon>
        <taxon>rosids</taxon>
        <taxon>malvids</taxon>
        <taxon>Malvales</taxon>
        <taxon>Malvaceae</taxon>
        <taxon>Malvoideae</taxon>
        <taxon>Hibiscus</taxon>
    </lineage>
</organism>